<dbReference type="AlphaFoldDB" id="A0A3P7NHA7"/>
<keyword evidence="4" id="KW-1185">Reference proteome</keyword>
<feature type="transmembrane region" description="Helical" evidence="2">
    <location>
        <begin position="97"/>
        <end position="116"/>
    </location>
</feature>
<reference evidence="3 4" key="1">
    <citation type="submission" date="2018-11" db="EMBL/GenBank/DDBJ databases">
        <authorList>
            <consortium name="Pathogen Informatics"/>
        </authorList>
    </citation>
    <scope>NUCLEOTIDE SEQUENCE [LARGE SCALE GENOMIC DNA]</scope>
</reference>
<evidence type="ECO:0000256" key="2">
    <source>
        <dbReference type="SAM" id="Phobius"/>
    </source>
</evidence>
<evidence type="ECO:0000313" key="3">
    <source>
        <dbReference type="EMBL" id="VDN34938.1"/>
    </source>
</evidence>
<dbReference type="Proteomes" id="UP000281553">
    <property type="component" value="Unassembled WGS sequence"/>
</dbReference>
<proteinExistence type="predicted"/>
<evidence type="ECO:0000256" key="1">
    <source>
        <dbReference type="SAM" id="MobiDB-lite"/>
    </source>
</evidence>
<feature type="compositionally biased region" description="Polar residues" evidence="1">
    <location>
        <begin position="39"/>
        <end position="54"/>
    </location>
</feature>
<accession>A0A3P7NHA7</accession>
<feature type="region of interest" description="Disordered" evidence="1">
    <location>
        <begin position="28"/>
        <end position="55"/>
    </location>
</feature>
<feature type="compositionally biased region" description="Low complexity" evidence="1">
    <location>
        <begin position="29"/>
        <end position="38"/>
    </location>
</feature>
<evidence type="ECO:0000313" key="4">
    <source>
        <dbReference type="Proteomes" id="UP000281553"/>
    </source>
</evidence>
<keyword evidence="2" id="KW-0812">Transmembrane</keyword>
<name>A0A3P7NHA7_DIBLA</name>
<gene>
    <name evidence="3" type="ORF">DILT_LOCUS16639</name>
</gene>
<keyword evidence="2" id="KW-1133">Transmembrane helix</keyword>
<keyword evidence="2" id="KW-0472">Membrane</keyword>
<protein>
    <submittedName>
        <fullName evidence="3">Uncharacterized protein</fullName>
    </submittedName>
</protein>
<dbReference type="EMBL" id="UYRU01086208">
    <property type="protein sequence ID" value="VDN34938.1"/>
    <property type="molecule type" value="Genomic_DNA"/>
</dbReference>
<organism evidence="3 4">
    <name type="scientific">Dibothriocephalus latus</name>
    <name type="common">Fish tapeworm</name>
    <name type="synonym">Diphyllobothrium latum</name>
    <dbReference type="NCBI Taxonomy" id="60516"/>
    <lineage>
        <taxon>Eukaryota</taxon>
        <taxon>Metazoa</taxon>
        <taxon>Spiralia</taxon>
        <taxon>Lophotrochozoa</taxon>
        <taxon>Platyhelminthes</taxon>
        <taxon>Cestoda</taxon>
        <taxon>Eucestoda</taxon>
        <taxon>Diphyllobothriidea</taxon>
        <taxon>Diphyllobothriidae</taxon>
        <taxon>Dibothriocephalus</taxon>
    </lineage>
</organism>
<sequence>MVTITNPHGASLAGATVVGTLAPGTTLIQSQQQQTQSSPMEASQTHFSDPSSHPNCMAPNLNVVTVTSNGAHQQCANTVNMSNANGHILVIPPIPNVLPALSCFPFSLLGLLLYRLKVNRSK</sequence>